<proteinExistence type="predicted"/>
<comment type="caution">
    <text evidence="1">The sequence shown here is derived from an EMBL/GenBank/DDBJ whole genome shotgun (WGS) entry which is preliminary data.</text>
</comment>
<sequence length="346" mass="39176">MLIVVRISQGQQVYLNSGPIPSSSLLVDDLISSVAVKYGVDAQSIGVDDPTTDLSNDRDDFVHSGRQYKCTIHEHDQDGIFPSESSSISSSSSEFHQMQPMRSLTQTVSLSDSISPDDEVLRVEEEREEENEMVVYDKKQGDIGSRSEKKPYLGIVEKKPVIKKQMGMLAAKREKKPLLYQKSFPSSTYHSISTHKLTKELYSASLDSVLRHEKGREIIIREIVSGSTLESNPKRRTQLMSAIGDFLMENCRIPYSPTYTEKAAFVSNLLAQLRQFHPFYLCQSGSTLSKHISYIRGVVTLPINKRPYTKSKVVLSLSFSYFPFSNARNYDYLFQKGGRKVNEYLQ</sequence>
<dbReference type="Proteomes" id="UP001432322">
    <property type="component" value="Unassembled WGS sequence"/>
</dbReference>
<accession>A0AAV5UU59</accession>
<evidence type="ECO:0000313" key="2">
    <source>
        <dbReference type="Proteomes" id="UP001432322"/>
    </source>
</evidence>
<dbReference type="AlphaFoldDB" id="A0AAV5UU59"/>
<evidence type="ECO:0000313" key="1">
    <source>
        <dbReference type="EMBL" id="GMT09700.1"/>
    </source>
</evidence>
<name>A0AAV5UU59_9BILA</name>
<dbReference type="EMBL" id="BTSY01000001">
    <property type="protein sequence ID" value="GMT09700.1"/>
    <property type="molecule type" value="Genomic_DNA"/>
</dbReference>
<organism evidence="1 2">
    <name type="scientific">Pristionchus fissidentatus</name>
    <dbReference type="NCBI Taxonomy" id="1538716"/>
    <lineage>
        <taxon>Eukaryota</taxon>
        <taxon>Metazoa</taxon>
        <taxon>Ecdysozoa</taxon>
        <taxon>Nematoda</taxon>
        <taxon>Chromadorea</taxon>
        <taxon>Rhabditida</taxon>
        <taxon>Rhabditina</taxon>
        <taxon>Diplogasteromorpha</taxon>
        <taxon>Diplogasteroidea</taxon>
        <taxon>Neodiplogasteridae</taxon>
        <taxon>Pristionchus</taxon>
    </lineage>
</organism>
<reference evidence="1" key="1">
    <citation type="submission" date="2023-10" db="EMBL/GenBank/DDBJ databases">
        <title>Genome assembly of Pristionchus species.</title>
        <authorList>
            <person name="Yoshida K."/>
            <person name="Sommer R.J."/>
        </authorList>
    </citation>
    <scope>NUCLEOTIDE SEQUENCE</scope>
    <source>
        <strain evidence="1">RS5133</strain>
    </source>
</reference>
<protein>
    <submittedName>
        <fullName evidence="1">Uncharacterized protein</fullName>
    </submittedName>
</protein>
<keyword evidence="2" id="KW-1185">Reference proteome</keyword>
<gene>
    <name evidence="1" type="ORF">PFISCL1PPCAC_997</name>
</gene>